<gene>
    <name evidence="1" type="ORF">G5B40_05150</name>
</gene>
<dbReference type="KEGG" id="hdh:G5B40_05150"/>
<dbReference type="RefSeq" id="WP_165095902.1">
    <property type="nucleotide sequence ID" value="NZ_CP049056.1"/>
</dbReference>
<proteinExistence type="predicted"/>
<sequence length="75" mass="7988">MDAPRLILIDEMRDAIPAELVERTANAVLSAVRAGAAALWLTRPRASEGAALMADALAYRLDRYGLAPLARAGAR</sequence>
<dbReference type="Proteomes" id="UP000503336">
    <property type="component" value="Chromosome"/>
</dbReference>
<name>A0A7L5BZ58_9RHOB</name>
<evidence type="ECO:0000313" key="2">
    <source>
        <dbReference type="Proteomes" id="UP000503336"/>
    </source>
</evidence>
<dbReference type="EMBL" id="CP049056">
    <property type="protein sequence ID" value="QIE54889.1"/>
    <property type="molecule type" value="Genomic_DNA"/>
</dbReference>
<protein>
    <submittedName>
        <fullName evidence="1">Uncharacterized protein</fullName>
    </submittedName>
</protein>
<reference evidence="1 2" key="1">
    <citation type="submission" date="2020-02" db="EMBL/GenBank/DDBJ databases">
        <title>complete genome sequence of Rhodobacteraceae bacterium.</title>
        <authorList>
            <person name="Park J."/>
            <person name="Kim Y.-S."/>
            <person name="Kim K.-H."/>
        </authorList>
    </citation>
    <scope>NUCLEOTIDE SEQUENCE [LARGE SCALE GENOMIC DNA]</scope>
    <source>
        <strain evidence="1 2">RR4-56</strain>
    </source>
</reference>
<evidence type="ECO:0000313" key="1">
    <source>
        <dbReference type="EMBL" id="QIE54889.1"/>
    </source>
</evidence>
<organism evidence="1 2">
    <name type="scientific">Pikeienuella piscinae</name>
    <dbReference type="NCBI Taxonomy" id="2748098"/>
    <lineage>
        <taxon>Bacteria</taxon>
        <taxon>Pseudomonadati</taxon>
        <taxon>Pseudomonadota</taxon>
        <taxon>Alphaproteobacteria</taxon>
        <taxon>Rhodobacterales</taxon>
        <taxon>Paracoccaceae</taxon>
        <taxon>Pikeienuella</taxon>
    </lineage>
</organism>
<accession>A0A7L5BZ58</accession>
<dbReference type="AlphaFoldDB" id="A0A7L5BZ58"/>
<keyword evidence="2" id="KW-1185">Reference proteome</keyword>